<keyword evidence="1" id="KW-0472">Membrane</keyword>
<proteinExistence type="predicted"/>
<accession>A0A7S3IAX7</accession>
<name>A0A7S3IAX7_9CILI</name>
<keyword evidence="1" id="KW-0812">Transmembrane</keyword>
<feature type="transmembrane region" description="Helical" evidence="1">
    <location>
        <begin position="79"/>
        <end position="101"/>
    </location>
</feature>
<gene>
    <name evidence="2" type="ORF">AHAE1019_LOCUS206</name>
</gene>
<keyword evidence="1" id="KW-1133">Transmembrane helix</keyword>
<protein>
    <submittedName>
        <fullName evidence="2">Uncharacterized protein</fullName>
    </submittedName>
</protein>
<evidence type="ECO:0000313" key="2">
    <source>
        <dbReference type="EMBL" id="CAE0318795.1"/>
    </source>
</evidence>
<reference evidence="2" key="1">
    <citation type="submission" date="2021-01" db="EMBL/GenBank/DDBJ databases">
        <authorList>
            <person name="Corre E."/>
            <person name="Pelletier E."/>
            <person name="Niang G."/>
            <person name="Scheremetjew M."/>
            <person name="Finn R."/>
            <person name="Kale V."/>
            <person name="Holt S."/>
            <person name="Cochrane G."/>
            <person name="Meng A."/>
            <person name="Brown T."/>
            <person name="Cohen L."/>
        </authorList>
    </citation>
    <scope>NUCLEOTIDE SEQUENCE</scope>
    <source>
        <strain evidence="2">AH6</strain>
    </source>
</reference>
<evidence type="ECO:0000256" key="1">
    <source>
        <dbReference type="SAM" id="Phobius"/>
    </source>
</evidence>
<dbReference type="EMBL" id="HBIG01005714">
    <property type="protein sequence ID" value="CAE0318795.1"/>
    <property type="molecule type" value="Transcribed_RNA"/>
</dbReference>
<organism evidence="2">
    <name type="scientific">Anophryoides haemophila</name>
    <dbReference type="NCBI Taxonomy" id="46462"/>
    <lineage>
        <taxon>Eukaryota</taxon>
        <taxon>Sar</taxon>
        <taxon>Alveolata</taxon>
        <taxon>Ciliophora</taxon>
        <taxon>Intramacronucleata</taxon>
        <taxon>Oligohymenophorea</taxon>
        <taxon>Scuticociliatia</taxon>
        <taxon>Philasterida</taxon>
        <taxon>Glauconematidae</taxon>
        <taxon>Anophryoides</taxon>
    </lineage>
</organism>
<dbReference type="AlphaFoldDB" id="A0A7S3IAX7"/>
<sequence length="103" mass="11616">MVHTGITLILGLLKNCIESLKENKGECILNLSALAASWGWWIGDMVYKWRDYEFTGVYAALTDMKVNEKFDDLHTVVTIVTWFNIVSLACTIIGIVIAFCAKR</sequence>